<feature type="compositionally biased region" description="Low complexity" evidence="1">
    <location>
        <begin position="239"/>
        <end position="248"/>
    </location>
</feature>
<feature type="region of interest" description="Disordered" evidence="1">
    <location>
        <begin position="1"/>
        <end position="45"/>
    </location>
</feature>
<sequence>MPFFPPRPKMTDGSDPLPNPSTAQTAQPPRTSASASASASAERLQRIRVKNRRKRYLDLHPEYFGPSLELAAWPQPTNGKAQLTRPPDPMLYDRLVRRFQSAAERRAEGLARGYSGRLEADLLRSEAKLDALAHPDPSAHLTYRRRATGEIVSEEGDDAPRSKEEGLARWREVMETRFLNGGDAEFEYADVDASEKYDDWAEEEREREEAYFGGEEPAWVLDEIGEEGGGGGEGGGRVVVGETGVQDY</sequence>
<reference evidence="3 4" key="1">
    <citation type="submission" date="2023-08" db="EMBL/GenBank/DDBJ databases">
        <title>Black Yeasts Isolated from many extreme environments.</title>
        <authorList>
            <person name="Coleine C."/>
            <person name="Stajich J.E."/>
            <person name="Selbmann L."/>
        </authorList>
    </citation>
    <scope>NUCLEOTIDE SEQUENCE [LARGE SCALE GENOMIC DNA]</scope>
    <source>
        <strain evidence="3 4">CCFEE 536</strain>
    </source>
</reference>
<accession>A0ABR0LPL4</accession>
<evidence type="ECO:0000259" key="2">
    <source>
        <dbReference type="Pfam" id="PF09747"/>
    </source>
</evidence>
<keyword evidence="4" id="KW-1185">Reference proteome</keyword>
<evidence type="ECO:0000256" key="1">
    <source>
        <dbReference type="SAM" id="MobiDB-lite"/>
    </source>
</evidence>
<dbReference type="InterPro" id="IPR018613">
    <property type="entry name" value="Ccdc97-like"/>
</dbReference>
<organism evidence="3 4">
    <name type="scientific">Cryomyces antarcticus</name>
    <dbReference type="NCBI Taxonomy" id="329879"/>
    <lineage>
        <taxon>Eukaryota</taxon>
        <taxon>Fungi</taxon>
        <taxon>Dikarya</taxon>
        <taxon>Ascomycota</taxon>
        <taxon>Pezizomycotina</taxon>
        <taxon>Dothideomycetes</taxon>
        <taxon>Dothideomycetes incertae sedis</taxon>
        <taxon>Cryomyces</taxon>
    </lineage>
</organism>
<comment type="caution">
    <text evidence="3">The sequence shown here is derived from an EMBL/GenBank/DDBJ whole genome shotgun (WGS) entry which is preliminary data.</text>
</comment>
<name>A0ABR0LPL4_9PEZI</name>
<dbReference type="Pfam" id="PF09747">
    <property type="entry name" value="CCD97-like_C"/>
    <property type="match status" value="1"/>
</dbReference>
<dbReference type="PANTHER" id="PTHR31840">
    <property type="entry name" value="COILED-COIL DOMAIN-CONTAINING PROTEIN 97"/>
    <property type="match status" value="1"/>
</dbReference>
<feature type="compositionally biased region" description="Low complexity" evidence="1">
    <location>
        <begin position="32"/>
        <end position="41"/>
    </location>
</feature>
<protein>
    <recommendedName>
        <fullName evidence="2">CCD97-like C-terminal domain-containing protein</fullName>
    </recommendedName>
</protein>
<feature type="region of interest" description="Disordered" evidence="1">
    <location>
        <begin position="224"/>
        <end position="248"/>
    </location>
</feature>
<feature type="domain" description="CCD97-like C-terminal" evidence="2">
    <location>
        <begin position="156"/>
        <end position="214"/>
    </location>
</feature>
<dbReference type="InterPro" id="IPR040233">
    <property type="entry name" value="CCD97-like_C"/>
</dbReference>
<evidence type="ECO:0000313" key="3">
    <source>
        <dbReference type="EMBL" id="KAK5201533.1"/>
    </source>
</evidence>
<proteinExistence type="predicted"/>
<dbReference type="EMBL" id="JAVRRA010016587">
    <property type="protein sequence ID" value="KAK5201533.1"/>
    <property type="molecule type" value="Genomic_DNA"/>
</dbReference>
<feature type="region of interest" description="Disordered" evidence="1">
    <location>
        <begin position="69"/>
        <end position="89"/>
    </location>
</feature>
<feature type="compositionally biased region" description="Polar residues" evidence="1">
    <location>
        <begin position="20"/>
        <end position="31"/>
    </location>
</feature>
<feature type="compositionally biased region" description="Gly residues" evidence="1">
    <location>
        <begin position="227"/>
        <end position="238"/>
    </location>
</feature>
<dbReference type="PANTHER" id="PTHR31840:SF1">
    <property type="entry name" value="COILED-COIL DOMAIN-CONTAINING PROTEIN 97"/>
    <property type="match status" value="1"/>
</dbReference>
<gene>
    <name evidence="3" type="ORF">LTR16_002338</name>
</gene>
<evidence type="ECO:0000313" key="4">
    <source>
        <dbReference type="Proteomes" id="UP001357485"/>
    </source>
</evidence>
<dbReference type="Proteomes" id="UP001357485">
    <property type="component" value="Unassembled WGS sequence"/>
</dbReference>